<dbReference type="STRING" id="315423.SAMN04488020_102153"/>
<reference evidence="1" key="1">
    <citation type="submission" date="2017-03" db="EMBL/GenBank/DDBJ databases">
        <authorList>
            <person name="Afonso C.L."/>
            <person name="Miller P.J."/>
            <person name="Scott M.A."/>
            <person name="Spackman E."/>
            <person name="Goraichik I."/>
            <person name="Dimitrov K.M."/>
            <person name="Suarez D.L."/>
            <person name="Swayne D.E."/>
        </authorList>
    </citation>
    <scope>NUCLEOTIDE SEQUENCE [LARGE SCALE GENOMIC DNA]</scope>
    <source>
        <strain evidence="1">CECT 7066</strain>
    </source>
</reference>
<dbReference type="EMBL" id="FWFV01000002">
    <property type="protein sequence ID" value="SLN28223.1"/>
    <property type="molecule type" value="Genomic_DNA"/>
</dbReference>
<evidence type="ECO:0000313" key="1">
    <source>
        <dbReference type="EMBL" id="SLN28223.1"/>
    </source>
</evidence>
<accession>A0A1Y5RZP9</accession>
<evidence type="ECO:0008006" key="3">
    <source>
        <dbReference type="Google" id="ProtNLM"/>
    </source>
</evidence>
<gene>
    <name evidence="1" type="ORF">PAM7066_01128</name>
</gene>
<protein>
    <recommendedName>
        <fullName evidence="3">RepB-like DNA primase domain-containing protein</fullName>
    </recommendedName>
</protein>
<sequence>MRRGQAMTAPRTSSLGATVEAQSIRRYCDIVFGYLDGLVPIRLLPETGTPDQKPRLEFPGTASVTDRLISIASAAAEQQRGVFVVPGTVISPGSAKAKDIQQTGVILVDLDHGDISAKFAHLAQYVGPPSLEVASGGVADDGQTKLHLYWRLTEAAVGTDAARVAALRGMLASKVAGDPAFGSIHQPIRVAGTIHGKNGRRTGVRILSDRPREYELTEIAEAIAAMPPMPGLPVPQDRARRCPGGRTPHDLARTRIAAGGVNGETRFVALSKVIGHWIRNARRGVCTIEEAWTAVEDHNAAMIAPPWEVTYLRREFDALLARTPLKRAPCACRRSRNKSRLRLL</sequence>
<keyword evidence="2" id="KW-1185">Reference proteome</keyword>
<dbReference type="AlphaFoldDB" id="A0A1Y5RZP9"/>
<proteinExistence type="predicted"/>
<organism evidence="1 2">
    <name type="scientific">Palleronia marisminoris</name>
    <dbReference type="NCBI Taxonomy" id="315423"/>
    <lineage>
        <taxon>Bacteria</taxon>
        <taxon>Pseudomonadati</taxon>
        <taxon>Pseudomonadota</taxon>
        <taxon>Alphaproteobacteria</taxon>
        <taxon>Rhodobacterales</taxon>
        <taxon>Roseobacteraceae</taxon>
        <taxon>Palleronia</taxon>
    </lineage>
</organism>
<name>A0A1Y5RZP9_9RHOB</name>
<dbReference type="Proteomes" id="UP000193870">
    <property type="component" value="Unassembled WGS sequence"/>
</dbReference>
<evidence type="ECO:0000313" key="2">
    <source>
        <dbReference type="Proteomes" id="UP000193870"/>
    </source>
</evidence>